<protein>
    <recommendedName>
        <fullName evidence="3">Photosynthesis system II assembly factor Ycf48/Hcf136-like domain-containing protein</fullName>
    </recommendedName>
</protein>
<dbReference type="AlphaFoldDB" id="A0A1F7RUW0"/>
<reference evidence="4 5" key="1">
    <citation type="journal article" date="2016" name="Nat. Commun.">
        <title>Thousands of microbial genomes shed light on interconnected biogeochemical processes in an aquifer system.</title>
        <authorList>
            <person name="Anantharaman K."/>
            <person name="Brown C.T."/>
            <person name="Hug L.A."/>
            <person name="Sharon I."/>
            <person name="Castelle C.J."/>
            <person name="Probst A.J."/>
            <person name="Thomas B.C."/>
            <person name="Singh A."/>
            <person name="Wilkins M.J."/>
            <person name="Karaoz U."/>
            <person name="Brodie E.L."/>
            <person name="Williams K.H."/>
            <person name="Hubbard S.S."/>
            <person name="Banfield J.F."/>
        </authorList>
    </citation>
    <scope>NUCLEOTIDE SEQUENCE [LARGE SCALE GENOMIC DNA]</scope>
</reference>
<dbReference type="GO" id="GO:0009523">
    <property type="term" value="C:photosystem II"/>
    <property type="evidence" value="ECO:0007669"/>
    <property type="project" value="UniProtKB-KW"/>
</dbReference>
<dbReference type="Gene3D" id="2.130.10.10">
    <property type="entry name" value="YVTN repeat-like/Quinoprotein amine dehydrogenase"/>
    <property type="match status" value="1"/>
</dbReference>
<dbReference type="PANTHER" id="PTHR47199:SF2">
    <property type="entry name" value="PHOTOSYSTEM II STABILITY_ASSEMBLY FACTOR HCF136, CHLOROPLASTIC"/>
    <property type="match status" value="1"/>
</dbReference>
<dbReference type="SUPFAM" id="SSF110296">
    <property type="entry name" value="Oligoxyloglucan reducing end-specific cellobiohydrolase"/>
    <property type="match status" value="2"/>
</dbReference>
<dbReference type="InterPro" id="IPR015943">
    <property type="entry name" value="WD40/YVTN_repeat-like_dom_sf"/>
</dbReference>
<dbReference type="Proteomes" id="UP000179266">
    <property type="component" value="Unassembled WGS sequence"/>
</dbReference>
<feature type="domain" description="Photosynthesis system II assembly factor Ycf48/Hcf136-like" evidence="3">
    <location>
        <begin position="121"/>
        <end position="364"/>
    </location>
</feature>
<dbReference type="EMBL" id="MGDD01000203">
    <property type="protein sequence ID" value="OGL44814.1"/>
    <property type="molecule type" value="Genomic_DNA"/>
</dbReference>
<name>A0A1F7RUW0_9BACT</name>
<keyword evidence="2" id="KW-0604">Photosystem II</keyword>
<dbReference type="PANTHER" id="PTHR47199">
    <property type="entry name" value="PHOTOSYSTEM II STABILITY/ASSEMBLY FACTOR HCF136, CHLOROPLASTIC"/>
    <property type="match status" value="1"/>
</dbReference>
<evidence type="ECO:0000313" key="4">
    <source>
        <dbReference type="EMBL" id="OGL44814.1"/>
    </source>
</evidence>
<gene>
    <name evidence="4" type="ORF">A2161_02170</name>
</gene>
<organism evidence="4 5">
    <name type="scientific">Candidatus Schekmanbacteria bacterium RBG_13_48_7</name>
    <dbReference type="NCBI Taxonomy" id="1817878"/>
    <lineage>
        <taxon>Bacteria</taxon>
        <taxon>Candidatus Schekmaniibacteriota</taxon>
    </lineage>
</organism>
<dbReference type="GO" id="GO:0015979">
    <property type="term" value="P:photosynthesis"/>
    <property type="evidence" value="ECO:0007669"/>
    <property type="project" value="UniProtKB-KW"/>
</dbReference>
<proteinExistence type="predicted"/>
<evidence type="ECO:0000256" key="1">
    <source>
        <dbReference type="ARBA" id="ARBA00022531"/>
    </source>
</evidence>
<comment type="caution">
    <text evidence="4">The sequence shown here is derived from an EMBL/GenBank/DDBJ whole genome shotgun (WGS) entry which is preliminary data.</text>
</comment>
<accession>A0A1F7RUW0</accession>
<evidence type="ECO:0000259" key="3">
    <source>
        <dbReference type="Pfam" id="PF14870"/>
    </source>
</evidence>
<evidence type="ECO:0000313" key="5">
    <source>
        <dbReference type="Proteomes" id="UP000179266"/>
    </source>
</evidence>
<dbReference type="InterPro" id="IPR028203">
    <property type="entry name" value="PSII_CF48-like_dom"/>
</dbReference>
<keyword evidence="1" id="KW-0602">Photosynthesis</keyword>
<evidence type="ECO:0000256" key="2">
    <source>
        <dbReference type="ARBA" id="ARBA00023276"/>
    </source>
</evidence>
<sequence>MKFFLRMVAGSFLIILGIVLSYLLVFKSTDVISKLSFWTGEMKHRADNQTKGNINPAEPHIPPPVANPPVQQTTLAFRCMHFFDLDNGIIMGTKNMAGFMLTTKDGGKSWEESAIADYIEIYAVSFPDKTTGYAVGITGSDTRFSFLKSMNSGKTWEIQFIEDEKREAMYAVYFADEKNGWIAGRLELIFATNDGGKTWKKQHMGTERNIRGLYFVNEKTGWAVGDAGIILKTDDGGLNWMQQKSDAVLSLSAIKMLDKNYGVCVGLGNTYLWTHDGGVNWHLDRTPWVRHLQSVSIIDKEHAWVAAHVGGIIKLTDSFRNFVFIPTNTTSNLQTCFFVDQNNGWAAGEDGTVIHSSNGGNNWAIQWPK</sequence>
<dbReference type="Pfam" id="PF14870">
    <property type="entry name" value="PSII_BNR"/>
    <property type="match status" value="1"/>
</dbReference>